<organism evidence="2 3">
    <name type="scientific">Gracilimonas mengyeensis</name>
    <dbReference type="NCBI Taxonomy" id="1302730"/>
    <lineage>
        <taxon>Bacteria</taxon>
        <taxon>Pseudomonadati</taxon>
        <taxon>Balneolota</taxon>
        <taxon>Balneolia</taxon>
        <taxon>Balneolales</taxon>
        <taxon>Balneolaceae</taxon>
        <taxon>Gracilimonas</taxon>
    </lineage>
</organism>
<feature type="chain" id="PRO_5021931075" description="Outer membrane protein beta-barrel domain-containing protein" evidence="1">
    <location>
        <begin position="22"/>
        <end position="216"/>
    </location>
</feature>
<protein>
    <recommendedName>
        <fullName evidence="4">Outer membrane protein beta-barrel domain-containing protein</fullName>
    </recommendedName>
</protein>
<sequence>MKNRVKFLVLGVLLFSANGCVTVFSEFQSARTLGEGNKEVTANISGVNYAGEGDNEYHQTNIGVQFGMGLNESADIRFRIENLNLSGESGDNFEYYAVGVGPKISLIRDKMALYVPIGFAFDFGDRLETDETFEIQPTLLYTFPVSEDFEVNTSGKYIFVFEDSPDALRDDALAFNIGLGIFSNSFTVRPEMGFMIYPEDTDMLFFHFGTGVSYNF</sequence>
<dbReference type="EMBL" id="FXTP01000001">
    <property type="protein sequence ID" value="SMO36416.1"/>
    <property type="molecule type" value="Genomic_DNA"/>
</dbReference>
<evidence type="ECO:0000256" key="1">
    <source>
        <dbReference type="SAM" id="SignalP"/>
    </source>
</evidence>
<dbReference type="AlphaFoldDB" id="A0A521ANL8"/>
<evidence type="ECO:0000313" key="2">
    <source>
        <dbReference type="EMBL" id="SMO36416.1"/>
    </source>
</evidence>
<dbReference type="Proteomes" id="UP000317557">
    <property type="component" value="Unassembled WGS sequence"/>
</dbReference>
<feature type="signal peptide" evidence="1">
    <location>
        <begin position="1"/>
        <end position="21"/>
    </location>
</feature>
<proteinExistence type="predicted"/>
<accession>A0A521ANL8</accession>
<name>A0A521ANL8_9BACT</name>
<keyword evidence="1" id="KW-0732">Signal</keyword>
<dbReference type="RefSeq" id="WP_142452788.1">
    <property type="nucleotide sequence ID" value="NZ_FXTP01000001.1"/>
</dbReference>
<dbReference type="OrthoDB" id="825807at2"/>
<keyword evidence="3" id="KW-1185">Reference proteome</keyword>
<evidence type="ECO:0008006" key="4">
    <source>
        <dbReference type="Google" id="ProtNLM"/>
    </source>
</evidence>
<evidence type="ECO:0000313" key="3">
    <source>
        <dbReference type="Proteomes" id="UP000317557"/>
    </source>
</evidence>
<reference evidence="2 3" key="1">
    <citation type="submission" date="2017-05" db="EMBL/GenBank/DDBJ databases">
        <authorList>
            <person name="Varghese N."/>
            <person name="Submissions S."/>
        </authorList>
    </citation>
    <scope>NUCLEOTIDE SEQUENCE [LARGE SCALE GENOMIC DNA]</scope>
    <source>
        <strain evidence="2 3">DSM 21985</strain>
    </source>
</reference>
<gene>
    <name evidence="2" type="ORF">SAMN06265219_101276</name>
</gene>